<dbReference type="GO" id="GO:0005886">
    <property type="term" value="C:plasma membrane"/>
    <property type="evidence" value="ECO:0007669"/>
    <property type="project" value="UniProtKB-SubCell"/>
</dbReference>
<reference evidence="10 11" key="1">
    <citation type="submission" date="2018-10" db="EMBL/GenBank/DDBJ databases">
        <authorList>
            <person name="Criscuolo A."/>
        </authorList>
    </citation>
    <scope>NUCLEOTIDE SEQUENCE [LARGE SCALE GENOMIC DNA]</scope>
    <source>
        <strain evidence="10">DnA1</strain>
    </source>
</reference>
<keyword evidence="4 8" id="KW-0812">Transmembrane</keyword>
<name>A0A3P4AWY8_9BURK</name>
<dbReference type="RefSeq" id="WP_124077810.1">
    <property type="nucleotide sequence ID" value="NZ_UWPJ01000006.1"/>
</dbReference>
<feature type="transmembrane region" description="Helical" evidence="8">
    <location>
        <begin position="30"/>
        <end position="51"/>
    </location>
</feature>
<keyword evidence="5 8" id="KW-1133">Transmembrane helix</keyword>
<comment type="subcellular location">
    <subcellularLocation>
        <location evidence="1">Cell inner membrane</location>
    </subcellularLocation>
</comment>
<keyword evidence="3" id="KW-0997">Cell inner membrane</keyword>
<protein>
    <submittedName>
        <fullName evidence="10">Paraquat-inducible protein B</fullName>
    </submittedName>
</protein>
<feature type="domain" description="Mce/MlaD" evidence="9">
    <location>
        <begin position="54"/>
        <end position="145"/>
    </location>
</feature>
<keyword evidence="2" id="KW-1003">Cell membrane</keyword>
<evidence type="ECO:0000259" key="9">
    <source>
        <dbReference type="Pfam" id="PF02470"/>
    </source>
</evidence>
<feature type="compositionally biased region" description="Pro residues" evidence="7">
    <location>
        <begin position="1"/>
        <end position="13"/>
    </location>
</feature>
<feature type="region of interest" description="Disordered" evidence="7">
    <location>
        <begin position="1"/>
        <end position="21"/>
    </location>
</feature>
<evidence type="ECO:0000313" key="10">
    <source>
        <dbReference type="EMBL" id="VCU68574.1"/>
    </source>
</evidence>
<keyword evidence="6 8" id="KW-0472">Membrane</keyword>
<dbReference type="Proteomes" id="UP000277294">
    <property type="component" value="Unassembled WGS sequence"/>
</dbReference>
<dbReference type="Pfam" id="PF02470">
    <property type="entry name" value="MlaD"/>
    <property type="match status" value="3"/>
</dbReference>
<dbReference type="InterPro" id="IPR003399">
    <property type="entry name" value="Mce/MlaD"/>
</dbReference>
<evidence type="ECO:0000256" key="2">
    <source>
        <dbReference type="ARBA" id="ARBA00022475"/>
    </source>
</evidence>
<dbReference type="AlphaFoldDB" id="A0A3P4AWY8"/>
<evidence type="ECO:0000256" key="7">
    <source>
        <dbReference type="SAM" id="MobiDB-lite"/>
    </source>
</evidence>
<organism evidence="10 11">
    <name type="scientific">Pigmentiphaga humi</name>
    <dbReference type="NCBI Taxonomy" id="2478468"/>
    <lineage>
        <taxon>Bacteria</taxon>
        <taxon>Pseudomonadati</taxon>
        <taxon>Pseudomonadota</taxon>
        <taxon>Betaproteobacteria</taxon>
        <taxon>Burkholderiales</taxon>
        <taxon>Alcaligenaceae</taxon>
        <taxon>Pigmentiphaga</taxon>
    </lineage>
</organism>
<evidence type="ECO:0000256" key="8">
    <source>
        <dbReference type="SAM" id="Phobius"/>
    </source>
</evidence>
<dbReference type="PANTHER" id="PTHR30462">
    <property type="entry name" value="INTERMEMBRANE TRANSPORT PROTEIN PQIB-RELATED"/>
    <property type="match status" value="1"/>
</dbReference>
<evidence type="ECO:0000256" key="1">
    <source>
        <dbReference type="ARBA" id="ARBA00004533"/>
    </source>
</evidence>
<evidence type="ECO:0000256" key="6">
    <source>
        <dbReference type="ARBA" id="ARBA00023136"/>
    </source>
</evidence>
<feature type="domain" description="Mce/MlaD" evidence="9">
    <location>
        <begin position="297"/>
        <end position="401"/>
    </location>
</feature>
<dbReference type="OrthoDB" id="9806984at2"/>
<proteinExistence type="predicted"/>
<evidence type="ECO:0000256" key="4">
    <source>
        <dbReference type="ARBA" id="ARBA00022692"/>
    </source>
</evidence>
<gene>
    <name evidence="10" type="primary">pqiB</name>
    <name evidence="10" type="ORF">PIGHUM_00631</name>
</gene>
<dbReference type="EMBL" id="UWPJ01000006">
    <property type="protein sequence ID" value="VCU68574.1"/>
    <property type="molecule type" value="Genomic_DNA"/>
</dbReference>
<dbReference type="PANTHER" id="PTHR30462:SF0">
    <property type="entry name" value="INTERMEMBRANE TRANSPORT PROTEIN YEBT"/>
    <property type="match status" value="1"/>
</dbReference>
<keyword evidence="11" id="KW-1185">Reference proteome</keyword>
<evidence type="ECO:0000256" key="5">
    <source>
        <dbReference type="ARBA" id="ARBA00022989"/>
    </source>
</evidence>
<sequence length="546" mass="59121">MPMTPTPDTPPNTAPGDPVRRKPSRWLPSLVWLIPIVAAVAGLSVALNSWYSHGPTIEISFRSAEGLEAGKTKVRYKEVDIGQVQAIRLAKDRSHVIAEIELTANAASFAVEDSRFWIVKPRVAASGVSGLGTLLSGAYIGVDAGRSEERESFFTGLEVPPIVTADTPGKQFVLRASDLGSLDIGSPVYFRRVNVGQVVAYDLDKNGRVTVRVFVKSPYDAFVTTSSRFWHSSGVDLKIDADGLKLYTESLATVLLGGVSFLDSPNLPPGEPAQEDAVYELADNPDGAFKDEDGVSTRMVMYFEQSVRGLSPGAPVDFRGVVIGEVRSIGIEFNRETKSFVLPVVVDVYPSRLGLRRSADAESLDASAPGQLMEALVRRGLRAQLRNGNLLTGQLFVALDFAKERPPAKGGQSQGMLVIPTMPGAFNELQSKLADIVDKIGKVPFDTIGKDLVTTMAGVRATLASADQMVKRLDGQVAPQIVAAMEDARKTLKAAEGTFSADAPLQQDIRRALRELMRTANSLRQLTDYLEENPQSLLRGKPEEER</sequence>
<evidence type="ECO:0000256" key="3">
    <source>
        <dbReference type="ARBA" id="ARBA00022519"/>
    </source>
</evidence>
<evidence type="ECO:0000313" key="11">
    <source>
        <dbReference type="Proteomes" id="UP000277294"/>
    </source>
</evidence>
<accession>A0A3P4AWY8</accession>
<feature type="domain" description="Mce/MlaD" evidence="9">
    <location>
        <begin position="169"/>
        <end position="228"/>
    </location>
</feature>
<dbReference type="InterPro" id="IPR051800">
    <property type="entry name" value="PqiA-PqiB_transport"/>
</dbReference>